<protein>
    <submittedName>
        <fullName evidence="2">Acetyltransferase (GNAT) family protein</fullName>
    </submittedName>
</protein>
<keyword evidence="3" id="KW-1185">Reference proteome</keyword>
<organism evidence="2 3">
    <name type="scientific">Lentzea atacamensis</name>
    <dbReference type="NCBI Taxonomy" id="531938"/>
    <lineage>
        <taxon>Bacteria</taxon>
        <taxon>Bacillati</taxon>
        <taxon>Actinomycetota</taxon>
        <taxon>Actinomycetes</taxon>
        <taxon>Pseudonocardiales</taxon>
        <taxon>Pseudonocardiaceae</taxon>
        <taxon>Lentzea</taxon>
    </lineage>
</organism>
<dbReference type="PROSITE" id="PS51186">
    <property type="entry name" value="GNAT"/>
    <property type="match status" value="1"/>
</dbReference>
<dbReference type="Proteomes" id="UP000248714">
    <property type="component" value="Unassembled WGS sequence"/>
</dbReference>
<dbReference type="EMBL" id="QLTT01000014">
    <property type="protein sequence ID" value="RAS59437.1"/>
    <property type="molecule type" value="Genomic_DNA"/>
</dbReference>
<dbReference type="InterPro" id="IPR016181">
    <property type="entry name" value="Acyl_CoA_acyltransferase"/>
</dbReference>
<sequence>MTSMLASLTVHNGSEVSAEDLRAMLARCSPCSLRARFLGSGVALEQLAAALTGAASSRTLVARVGTTVVGIGSVDGPAPYELAVLVEDRWQRRGVGRRLVTTLVSTAAAHGVDELTVAMAVGNVAAQRLVRALWPCARFTAPEAGMVEGLLSLRDTEFLQHSPLRVGTPGLAETKAGSR</sequence>
<proteinExistence type="predicted"/>
<accession>A0ABX9DWG0</accession>
<reference evidence="2 3" key="1">
    <citation type="submission" date="2018-06" db="EMBL/GenBank/DDBJ databases">
        <title>Genomic Encyclopedia of Type Strains, Phase IV (KMG-IV): sequencing the most valuable type-strain genomes for metagenomic binning, comparative biology and taxonomic classification.</title>
        <authorList>
            <person name="Goeker M."/>
        </authorList>
    </citation>
    <scope>NUCLEOTIDE SEQUENCE [LARGE SCALE GENOMIC DNA]</scope>
    <source>
        <strain evidence="2 3">DSM 45479</strain>
    </source>
</reference>
<dbReference type="CDD" id="cd04301">
    <property type="entry name" value="NAT_SF"/>
    <property type="match status" value="1"/>
</dbReference>
<evidence type="ECO:0000313" key="2">
    <source>
        <dbReference type="EMBL" id="RAS59437.1"/>
    </source>
</evidence>
<dbReference type="Pfam" id="PF00583">
    <property type="entry name" value="Acetyltransf_1"/>
    <property type="match status" value="1"/>
</dbReference>
<dbReference type="SUPFAM" id="SSF55729">
    <property type="entry name" value="Acyl-CoA N-acyltransferases (Nat)"/>
    <property type="match status" value="1"/>
</dbReference>
<dbReference type="InterPro" id="IPR000182">
    <property type="entry name" value="GNAT_dom"/>
</dbReference>
<gene>
    <name evidence="2" type="ORF">C8D87_11449</name>
</gene>
<feature type="domain" description="N-acetyltransferase" evidence="1">
    <location>
        <begin position="8"/>
        <end position="169"/>
    </location>
</feature>
<dbReference type="RefSeq" id="WP_170166774.1">
    <property type="nucleotide sequence ID" value="NZ_QLTT01000014.1"/>
</dbReference>
<name>A0ABX9DWG0_9PSEU</name>
<comment type="caution">
    <text evidence="2">The sequence shown here is derived from an EMBL/GenBank/DDBJ whole genome shotgun (WGS) entry which is preliminary data.</text>
</comment>
<dbReference type="Gene3D" id="3.40.630.30">
    <property type="match status" value="1"/>
</dbReference>
<evidence type="ECO:0000259" key="1">
    <source>
        <dbReference type="PROSITE" id="PS51186"/>
    </source>
</evidence>
<evidence type="ECO:0000313" key="3">
    <source>
        <dbReference type="Proteomes" id="UP000248714"/>
    </source>
</evidence>